<organism evidence="7 8">
    <name type="scientific">Gossypium hirsutum</name>
    <name type="common">Upland cotton</name>
    <name type="synonym">Gossypium mexicanum</name>
    <dbReference type="NCBI Taxonomy" id="3635"/>
    <lineage>
        <taxon>Eukaryota</taxon>
        <taxon>Viridiplantae</taxon>
        <taxon>Streptophyta</taxon>
        <taxon>Embryophyta</taxon>
        <taxon>Tracheophyta</taxon>
        <taxon>Spermatophyta</taxon>
        <taxon>Magnoliopsida</taxon>
        <taxon>eudicotyledons</taxon>
        <taxon>Gunneridae</taxon>
        <taxon>Pentapetalae</taxon>
        <taxon>rosids</taxon>
        <taxon>malvids</taxon>
        <taxon>Malvales</taxon>
        <taxon>Malvaceae</taxon>
        <taxon>Malvoideae</taxon>
        <taxon>Gossypium</taxon>
    </lineage>
</organism>
<dbReference type="PANTHER" id="PTHR47973">
    <property type="entry name" value="CYSTEINE-RICH RECEPTOR-LIKE PROTEIN KINASE 3"/>
    <property type="match status" value="1"/>
</dbReference>
<dbReference type="InterPro" id="IPR052059">
    <property type="entry name" value="CR_Ser/Thr_kinase"/>
</dbReference>
<dbReference type="Pfam" id="PF00069">
    <property type="entry name" value="Pkinase"/>
    <property type="match status" value="1"/>
</dbReference>
<evidence type="ECO:0000259" key="6">
    <source>
        <dbReference type="PROSITE" id="PS50011"/>
    </source>
</evidence>
<keyword evidence="5" id="KW-1133">Transmembrane helix</keyword>
<dbReference type="InterPro" id="IPR011009">
    <property type="entry name" value="Kinase-like_dom_sf"/>
</dbReference>
<protein>
    <submittedName>
        <fullName evidence="8 9">Probable leucine-rich repeat receptor-like protein kinase At5g49770</fullName>
    </submittedName>
</protein>
<proteinExistence type="predicted"/>
<dbReference type="RefSeq" id="XP_040931082.1">
    <property type="nucleotide sequence ID" value="XM_041075148.1"/>
</dbReference>
<dbReference type="PROSITE" id="PS00108">
    <property type="entry name" value="PROTEIN_KINASE_ST"/>
    <property type="match status" value="1"/>
</dbReference>
<dbReference type="Pfam" id="PF19160">
    <property type="entry name" value="SPARK"/>
    <property type="match status" value="1"/>
</dbReference>
<dbReference type="RefSeq" id="XP_040931083.1">
    <property type="nucleotide sequence ID" value="XM_041075149.1"/>
</dbReference>
<keyword evidence="4" id="KW-0067">ATP-binding</keyword>
<feature type="transmembrane region" description="Helical" evidence="5">
    <location>
        <begin position="283"/>
        <end position="304"/>
    </location>
</feature>
<evidence type="ECO:0000313" key="9">
    <source>
        <dbReference type="RefSeq" id="XP_040931083.1"/>
    </source>
</evidence>
<keyword evidence="1" id="KW-0808">Transferase</keyword>
<dbReference type="Gene3D" id="1.10.510.10">
    <property type="entry name" value="Transferase(Phosphotransferase) domain 1"/>
    <property type="match status" value="1"/>
</dbReference>
<keyword evidence="5" id="KW-0472">Membrane</keyword>
<keyword evidence="5" id="KW-0812">Transmembrane</keyword>
<keyword evidence="2" id="KW-0547">Nucleotide-binding</keyword>
<dbReference type="Proteomes" id="UP000818029">
    <property type="component" value="Chromosome A08"/>
</dbReference>
<reference evidence="7" key="1">
    <citation type="journal article" date="2020" name="Nat. Genet.">
        <title>Genomic diversifications of five Gossypium allopolyploid species and their impact on cotton improvement.</title>
        <authorList>
            <person name="Chen Z.J."/>
            <person name="Sreedasyam A."/>
            <person name="Ando A."/>
            <person name="Song Q."/>
            <person name="De Santiago L.M."/>
            <person name="Hulse-Kemp A.M."/>
            <person name="Ding M."/>
            <person name="Ye W."/>
            <person name="Kirkbride R.C."/>
            <person name="Jenkins J."/>
            <person name="Plott C."/>
            <person name="Lovell J."/>
            <person name="Lin Y.M."/>
            <person name="Vaughn R."/>
            <person name="Liu B."/>
            <person name="Simpson S."/>
            <person name="Scheffler B.E."/>
            <person name="Wen L."/>
            <person name="Saski C.A."/>
            <person name="Grover C.E."/>
            <person name="Hu G."/>
            <person name="Conover J.L."/>
            <person name="Carlson J.W."/>
            <person name="Shu S."/>
            <person name="Boston L.B."/>
            <person name="Williams M."/>
            <person name="Peterson D.G."/>
            <person name="McGee K."/>
            <person name="Jones D.C."/>
            <person name="Wendel J.F."/>
            <person name="Stelly D.M."/>
            <person name="Grimwood J."/>
            <person name="Schmutz J."/>
        </authorList>
    </citation>
    <scope>NUCLEOTIDE SEQUENCE [LARGE SCALE GENOMIC DNA]</scope>
    <source>
        <strain evidence="7">cv. TM-1</strain>
    </source>
</reference>
<evidence type="ECO:0000256" key="1">
    <source>
        <dbReference type="ARBA" id="ARBA00022679"/>
    </source>
</evidence>
<dbReference type="Gene3D" id="3.30.200.20">
    <property type="entry name" value="Phosphorylase Kinase, domain 1"/>
    <property type="match status" value="1"/>
</dbReference>
<dbReference type="PROSITE" id="PS50011">
    <property type="entry name" value="PROTEIN_KINASE_DOM"/>
    <property type="match status" value="1"/>
</dbReference>
<evidence type="ECO:0000256" key="5">
    <source>
        <dbReference type="SAM" id="Phobius"/>
    </source>
</evidence>
<dbReference type="InterPro" id="IPR000719">
    <property type="entry name" value="Prot_kinase_dom"/>
</dbReference>
<dbReference type="InterPro" id="IPR043891">
    <property type="entry name" value="SPARK"/>
</dbReference>
<dbReference type="SUPFAM" id="SSF56112">
    <property type="entry name" value="Protein kinase-like (PK-like)"/>
    <property type="match status" value="1"/>
</dbReference>
<evidence type="ECO:0000313" key="8">
    <source>
        <dbReference type="RefSeq" id="XP_040931082.1"/>
    </source>
</evidence>
<feature type="transmembrane region" description="Helical" evidence="5">
    <location>
        <begin position="12"/>
        <end position="35"/>
    </location>
</feature>
<dbReference type="InterPro" id="IPR008271">
    <property type="entry name" value="Ser/Thr_kinase_AS"/>
</dbReference>
<evidence type="ECO:0000313" key="7">
    <source>
        <dbReference type="Proteomes" id="UP000818029"/>
    </source>
</evidence>
<feature type="transmembrane region" description="Helical" evidence="5">
    <location>
        <begin position="55"/>
        <end position="73"/>
    </location>
</feature>
<gene>
    <name evidence="8 9" type="primary">LOC107936292</name>
</gene>
<dbReference type="SMART" id="SM00220">
    <property type="entry name" value="S_TKc"/>
    <property type="match status" value="1"/>
</dbReference>
<reference evidence="8 9" key="2">
    <citation type="submission" date="2025-05" db="UniProtKB">
        <authorList>
            <consortium name="RefSeq"/>
        </authorList>
    </citation>
    <scope>IDENTIFICATION</scope>
</reference>
<accession>A0ABM2YKK6</accession>
<dbReference type="GeneID" id="107936292"/>
<keyword evidence="7" id="KW-1185">Reference proteome</keyword>
<evidence type="ECO:0000256" key="3">
    <source>
        <dbReference type="ARBA" id="ARBA00022777"/>
    </source>
</evidence>
<evidence type="ECO:0000256" key="2">
    <source>
        <dbReference type="ARBA" id="ARBA00022741"/>
    </source>
</evidence>
<evidence type="ECO:0000256" key="4">
    <source>
        <dbReference type="ARBA" id="ARBA00022840"/>
    </source>
</evidence>
<sequence length="644" mass="71819">MKNLMFSNGKFFSFFPPPSFIYCNYIFLPWCINLYRVYHSRKKEEMKTLYTWPKLATLCCIYCFFFIAFAFAAPSPDVADCSLNFTPYPYLPSGNCIGENGKVILWGSISSHLCCRNALNALFQVLAVRANQIPDSIIFIGQDSWNQCNSPFPSQPLVSLHSCGFDNFYSGSSKCSNLSLSQIQGSPPYLEAVKLCSDLSSSFDNTCKNCTDAIAKVAESLLALVQRQKDHTERTLCSLAAVLSVAAANVTDSSFGPNLYSCMSSLDDFDPGYIKLKRNLAKALVAVFVAAMVLILILVLVKFVTLKKSKIQKRLPKPLLPKDINNWSCLYIFSKAEIEKAISINNRKKSLGRGSAGEVFEGRLPSGQVVAIKQIKKGNSLDSFTREVAGLSRIRHPNLVSLLGCCIEGDEQYLVLEYCHSGNLADHILRKDTVLTWEKRVKILRDCALGLRYLHNYIDGCIVHRDIKLTNILLTEDLEPKLSDFGLAKMLGMEESKVFTDVRGTIGYMDPEYMSNAKLTCASDIYSFGIVALQLLSGQKVFELDLDASEQLTRKAKDVSMGNRPSTDFEDPRLHGNLNRKDFEAILQIAVLCVAKSSRGRPPIDVVFDELEKAWKNTVADMKMRKEIGPSATPQSRSMEVTSL</sequence>
<keyword evidence="3" id="KW-0418">Kinase</keyword>
<feature type="domain" description="Protein kinase" evidence="6">
    <location>
        <begin position="345"/>
        <end position="644"/>
    </location>
</feature>
<name>A0ABM2YKK6_GOSHI</name>